<protein>
    <submittedName>
        <fullName evidence="1">Uncharacterized protein</fullName>
    </submittedName>
</protein>
<reference evidence="1" key="1">
    <citation type="submission" date="2018-05" db="EMBL/GenBank/DDBJ databases">
        <authorList>
            <person name="Lanie J.A."/>
            <person name="Ng W.-L."/>
            <person name="Kazmierczak K.M."/>
            <person name="Andrzejewski T.M."/>
            <person name="Davidsen T.M."/>
            <person name="Wayne K.J."/>
            <person name="Tettelin H."/>
            <person name="Glass J.I."/>
            <person name="Rusch D."/>
            <person name="Podicherti R."/>
            <person name="Tsui H.-C.T."/>
            <person name="Winkler M.E."/>
        </authorList>
    </citation>
    <scope>NUCLEOTIDE SEQUENCE</scope>
</reference>
<name>A0A382I1V7_9ZZZZ</name>
<sequence length="30" mass="3541">IRSLYLKSFSSSQGQDEKKFHRTFEVAGFF</sequence>
<dbReference type="AlphaFoldDB" id="A0A382I1V7"/>
<accession>A0A382I1V7</accession>
<evidence type="ECO:0000313" key="1">
    <source>
        <dbReference type="EMBL" id="SVB93586.1"/>
    </source>
</evidence>
<organism evidence="1">
    <name type="scientific">marine metagenome</name>
    <dbReference type="NCBI Taxonomy" id="408172"/>
    <lineage>
        <taxon>unclassified sequences</taxon>
        <taxon>metagenomes</taxon>
        <taxon>ecological metagenomes</taxon>
    </lineage>
</organism>
<proteinExistence type="predicted"/>
<gene>
    <name evidence="1" type="ORF">METZ01_LOCUS246440</name>
</gene>
<dbReference type="EMBL" id="UINC01064688">
    <property type="protein sequence ID" value="SVB93586.1"/>
    <property type="molecule type" value="Genomic_DNA"/>
</dbReference>
<feature type="non-terminal residue" evidence="1">
    <location>
        <position position="1"/>
    </location>
</feature>